<dbReference type="InterPro" id="IPR013022">
    <property type="entry name" value="Xyl_isomerase-like_TIM-brl"/>
</dbReference>
<dbReference type="RefSeq" id="WP_183311044.1">
    <property type="nucleotide sequence ID" value="NZ_JACIEW010000004.1"/>
</dbReference>
<dbReference type="GO" id="GO:0016853">
    <property type="term" value="F:isomerase activity"/>
    <property type="evidence" value="ECO:0007669"/>
    <property type="project" value="UniProtKB-KW"/>
</dbReference>
<evidence type="ECO:0000259" key="1">
    <source>
        <dbReference type="Pfam" id="PF01261"/>
    </source>
</evidence>
<evidence type="ECO:0000313" key="2">
    <source>
        <dbReference type="EMBL" id="MBB4052333.1"/>
    </source>
</evidence>
<dbReference type="PANTHER" id="PTHR12110">
    <property type="entry name" value="HYDROXYPYRUVATE ISOMERASE"/>
    <property type="match status" value="1"/>
</dbReference>
<accession>A0A7W6NBW2</accession>
<dbReference type="AlphaFoldDB" id="A0A7W6NBW2"/>
<comment type="caution">
    <text evidence="2">The sequence shown here is derived from an EMBL/GenBank/DDBJ whole genome shotgun (WGS) entry which is preliminary data.</text>
</comment>
<sequence>MSADTVISLNLATTRPQWGFAEAVEGCLKAGITAISPWRDQIEAIGLDEAARIVKENKIRVTGVCRGGMFPGVDAADRQKRIDDNLRAIDEAAALNADCLVLVVGGLPGSSKDLPGAREQVTDGIAAMLPHANASGVKIAIEPLHPMYAADRACVNTTDQALDICEKLGETVGVALDVYHIWWDPNLANAIARAGRMKRIFAHHICDWLVPTKDMLLDRGMMGDGVIDLKAIRKMIEDAGFHGPQEVEIFSQDNWWKRPGDEVLQVIKERVATVC</sequence>
<protein>
    <submittedName>
        <fullName evidence="2">Sugar phosphate isomerase/epimerase</fullName>
    </submittedName>
</protein>
<reference evidence="2 3" key="1">
    <citation type="submission" date="2020-08" db="EMBL/GenBank/DDBJ databases">
        <title>Genomic Encyclopedia of Type Strains, Phase IV (KMG-IV): sequencing the most valuable type-strain genomes for metagenomic binning, comparative biology and taxonomic classification.</title>
        <authorList>
            <person name="Goeker M."/>
        </authorList>
    </citation>
    <scope>NUCLEOTIDE SEQUENCE [LARGE SCALE GENOMIC DNA]</scope>
    <source>
        <strain evidence="2 3">DSM 23447</strain>
    </source>
</reference>
<keyword evidence="3" id="KW-1185">Reference proteome</keyword>
<dbReference type="PANTHER" id="PTHR12110:SF52">
    <property type="entry name" value="XYLOSE ISOMERASE"/>
    <property type="match status" value="1"/>
</dbReference>
<dbReference type="Gene3D" id="3.20.20.150">
    <property type="entry name" value="Divalent-metal-dependent TIM barrel enzymes"/>
    <property type="match status" value="1"/>
</dbReference>
<dbReference type="SUPFAM" id="SSF51658">
    <property type="entry name" value="Xylose isomerase-like"/>
    <property type="match status" value="1"/>
</dbReference>
<dbReference type="EMBL" id="JACIEW010000004">
    <property type="protein sequence ID" value="MBB4052333.1"/>
    <property type="molecule type" value="Genomic_DNA"/>
</dbReference>
<dbReference type="Pfam" id="PF01261">
    <property type="entry name" value="AP_endonuc_2"/>
    <property type="match status" value="1"/>
</dbReference>
<dbReference type="Proteomes" id="UP000547011">
    <property type="component" value="Unassembled WGS sequence"/>
</dbReference>
<keyword evidence="2" id="KW-0413">Isomerase</keyword>
<proteinExistence type="predicted"/>
<feature type="domain" description="Xylose isomerase-like TIM barrel" evidence="1">
    <location>
        <begin position="28"/>
        <end position="257"/>
    </location>
</feature>
<evidence type="ECO:0000313" key="3">
    <source>
        <dbReference type="Proteomes" id="UP000547011"/>
    </source>
</evidence>
<dbReference type="InterPro" id="IPR036237">
    <property type="entry name" value="Xyl_isomerase-like_sf"/>
</dbReference>
<name>A0A7W6NBW2_9HYPH</name>
<dbReference type="InterPro" id="IPR050312">
    <property type="entry name" value="IolE/XylAMocC-like"/>
</dbReference>
<gene>
    <name evidence="2" type="ORF">GGR20_001976</name>
</gene>
<organism evidence="2 3">
    <name type="scientific">Devosia subaequoris</name>
    <dbReference type="NCBI Taxonomy" id="395930"/>
    <lineage>
        <taxon>Bacteria</taxon>
        <taxon>Pseudomonadati</taxon>
        <taxon>Pseudomonadota</taxon>
        <taxon>Alphaproteobacteria</taxon>
        <taxon>Hyphomicrobiales</taxon>
        <taxon>Devosiaceae</taxon>
        <taxon>Devosia</taxon>
    </lineage>
</organism>